<dbReference type="PANTHER" id="PTHR11782:SF127">
    <property type="entry name" value="NTPASE, ISOFORM F"/>
    <property type="match status" value="1"/>
</dbReference>
<evidence type="ECO:0000313" key="6">
    <source>
        <dbReference type="EMBL" id="PVD25508.1"/>
    </source>
</evidence>
<proteinExistence type="inferred from homology"/>
<dbReference type="GO" id="GO:0016787">
    <property type="term" value="F:hydrolase activity"/>
    <property type="evidence" value="ECO:0007669"/>
    <property type="project" value="UniProtKB-KW"/>
</dbReference>
<feature type="binding site" evidence="4">
    <location>
        <begin position="259"/>
        <end position="263"/>
    </location>
    <ligand>
        <name>ATP</name>
        <dbReference type="ChEBI" id="CHEBI:30616"/>
    </ligand>
</feature>
<evidence type="ECO:0000256" key="3">
    <source>
        <dbReference type="PIRSR" id="PIRSR600407-1"/>
    </source>
</evidence>
<dbReference type="Pfam" id="PF01150">
    <property type="entry name" value="GDA1_CD39"/>
    <property type="match status" value="1"/>
</dbReference>
<accession>A0A2T7NWF6</accession>
<keyword evidence="2 5" id="KW-0378">Hydrolase</keyword>
<protein>
    <recommendedName>
        <fullName evidence="8">Ectonucleoside triphosphate diphosphohydrolase 5</fullName>
    </recommendedName>
</protein>
<evidence type="ECO:0008006" key="8">
    <source>
        <dbReference type="Google" id="ProtNLM"/>
    </source>
</evidence>
<evidence type="ECO:0000256" key="2">
    <source>
        <dbReference type="ARBA" id="ARBA00022801"/>
    </source>
</evidence>
<dbReference type="GO" id="GO:0005524">
    <property type="term" value="F:ATP binding"/>
    <property type="evidence" value="ECO:0007669"/>
    <property type="project" value="UniProtKB-KW"/>
</dbReference>
<name>A0A2T7NWF6_POMCA</name>
<reference evidence="6 7" key="1">
    <citation type="submission" date="2018-04" db="EMBL/GenBank/DDBJ databases">
        <title>The genome of golden apple snail Pomacea canaliculata provides insight into stress tolerance and invasive adaptation.</title>
        <authorList>
            <person name="Liu C."/>
            <person name="Liu B."/>
            <person name="Ren Y."/>
            <person name="Zhang Y."/>
            <person name="Wang H."/>
            <person name="Li S."/>
            <person name="Jiang F."/>
            <person name="Yin L."/>
            <person name="Zhang G."/>
            <person name="Qian W."/>
            <person name="Fan W."/>
        </authorList>
    </citation>
    <scope>NUCLEOTIDE SEQUENCE [LARGE SCALE GENOMIC DNA]</scope>
    <source>
        <strain evidence="6">SZHN2017</strain>
        <tissue evidence="6">Muscle</tissue>
    </source>
</reference>
<dbReference type="Gene3D" id="3.30.420.150">
    <property type="entry name" value="Exopolyphosphatase. Domain 2"/>
    <property type="match status" value="1"/>
</dbReference>
<evidence type="ECO:0000313" key="7">
    <source>
        <dbReference type="Proteomes" id="UP000245119"/>
    </source>
</evidence>
<evidence type="ECO:0000256" key="4">
    <source>
        <dbReference type="PIRSR" id="PIRSR600407-2"/>
    </source>
</evidence>
<dbReference type="AlphaFoldDB" id="A0A2T7NWF6"/>
<evidence type="ECO:0000256" key="1">
    <source>
        <dbReference type="ARBA" id="ARBA00009283"/>
    </source>
</evidence>
<keyword evidence="4" id="KW-0067">ATP-binding</keyword>
<comment type="similarity">
    <text evidence="1 5">Belongs to the GDA1/CD39 NTPase family.</text>
</comment>
<dbReference type="EMBL" id="PZQS01000008">
    <property type="protein sequence ID" value="PVD25508.1"/>
    <property type="molecule type" value="Genomic_DNA"/>
</dbReference>
<dbReference type="PANTHER" id="PTHR11782">
    <property type="entry name" value="ADENOSINE/GUANOSINE DIPHOSPHATASE"/>
    <property type="match status" value="1"/>
</dbReference>
<dbReference type="Gene3D" id="3.30.420.40">
    <property type="match status" value="1"/>
</dbReference>
<dbReference type="Proteomes" id="UP000245119">
    <property type="component" value="Linkage Group LG8"/>
</dbReference>
<evidence type="ECO:0000256" key="5">
    <source>
        <dbReference type="RuleBase" id="RU003833"/>
    </source>
</evidence>
<keyword evidence="4" id="KW-0547">Nucleotide-binding</keyword>
<gene>
    <name evidence="6" type="ORF">C0Q70_13164</name>
</gene>
<sequence length="476" mass="52149">MLITSSSDYAQCQKKQNNVQQKSSPDCGTSTSGLAKMSGLNTNKQPNFSSAAFKVLFFTSVSLLPIMLIHHEVGGDWIAFFKTEWLVKGIKKFVEPLEFTKHLAWHNKELVKHLEWHDNVQHVVVFDAGGGGVEMVSEVFQKISPGISNYAHNPGAVAVQLQSLVDVAMEVVPGDLHVVTPLIFKATAGLRLLAPETQNSLLKSVRELLISSTNFVFSPLDVNVMNGVDEGLFGWITINFLLGNLQQNKKTVAAIDCGGGSVQVTYRVQPGDFSSLKDVEQVQIFDLDYSLYTHSYLGQGLKSARIAVLHAVPDGSLLSYCLPTGYVGKLVYDDETEFTVRGPNASVPEGCWEQVGDFVKRSGFSPQPSLMKEDIYLFAFFFDVARDAGLIGQDQHEVILTSQDYLDASIRVCGAPEQSNPFLCQDLTYIALMLHEGLKLWDKELHVVDQLNGGETSWTLGVALAAVSNSQSPASP</sequence>
<organism evidence="6 7">
    <name type="scientific">Pomacea canaliculata</name>
    <name type="common">Golden apple snail</name>
    <dbReference type="NCBI Taxonomy" id="400727"/>
    <lineage>
        <taxon>Eukaryota</taxon>
        <taxon>Metazoa</taxon>
        <taxon>Spiralia</taxon>
        <taxon>Lophotrochozoa</taxon>
        <taxon>Mollusca</taxon>
        <taxon>Gastropoda</taxon>
        <taxon>Caenogastropoda</taxon>
        <taxon>Architaenioglossa</taxon>
        <taxon>Ampullarioidea</taxon>
        <taxon>Ampullariidae</taxon>
        <taxon>Pomacea</taxon>
    </lineage>
</organism>
<feature type="active site" description="Proton acceptor" evidence="3">
    <location>
        <position position="230"/>
    </location>
</feature>
<dbReference type="PROSITE" id="PS01238">
    <property type="entry name" value="GDA1_CD39_NTPASE"/>
    <property type="match status" value="1"/>
</dbReference>
<keyword evidence="7" id="KW-1185">Reference proteome</keyword>
<dbReference type="OrthoDB" id="6372431at2759"/>
<dbReference type="InterPro" id="IPR000407">
    <property type="entry name" value="GDA1_CD39_NTPase"/>
</dbReference>
<dbReference type="STRING" id="400727.A0A2T7NWF6"/>
<comment type="caution">
    <text evidence="6">The sequence shown here is derived from an EMBL/GenBank/DDBJ whole genome shotgun (WGS) entry which is preliminary data.</text>
</comment>